<dbReference type="InterPro" id="IPR004089">
    <property type="entry name" value="MCPsignal_dom"/>
</dbReference>
<dbReference type="PRINTS" id="PR00260">
    <property type="entry name" value="CHEMTRNSDUCR"/>
</dbReference>
<dbReference type="PROSITE" id="PS50885">
    <property type="entry name" value="HAMP"/>
    <property type="match status" value="1"/>
</dbReference>
<comment type="similarity">
    <text evidence="2">Belongs to the methyl-accepting chemotaxis (MCP) protein family.</text>
</comment>
<evidence type="ECO:0000256" key="2">
    <source>
        <dbReference type="ARBA" id="ARBA00029447"/>
    </source>
</evidence>
<dbReference type="GO" id="GO:0004888">
    <property type="term" value="F:transmembrane signaling receptor activity"/>
    <property type="evidence" value="ECO:0007669"/>
    <property type="project" value="InterPro"/>
</dbReference>
<dbReference type="KEGG" id="smax:FJR03_01135"/>
<dbReference type="Pfam" id="PF13682">
    <property type="entry name" value="CZB"/>
    <property type="match status" value="1"/>
</dbReference>
<feature type="domain" description="Methyl-accepting transducer" evidence="5">
    <location>
        <begin position="169"/>
        <end position="382"/>
    </location>
</feature>
<dbReference type="Gene3D" id="1.10.287.950">
    <property type="entry name" value="Methyl-accepting chemotaxis protein"/>
    <property type="match status" value="1"/>
</dbReference>
<feature type="transmembrane region" description="Helical" evidence="4">
    <location>
        <begin position="16"/>
        <end position="35"/>
    </location>
</feature>
<sequence>MEAGMTDLSYLSRINLLIYLGMGAYGLSFLYDTFILDNFSILNIIMFLFACFVIVLIHLNIKVLQQEMDKIFVVLDSTANGNFEQRITNITAKGRIGRIAKQLNNILDQFETFMREMKTSVNYASENEFFRKFNTQGLSSALEFGGNHVNESAKVMEQTYKMQQRAELNSQLSLINKNNVQLESLQESFSANAKYLEVISQSIMNSTQMSIERVEDAENVGTKLDGLNQLIDVNVTSTEMLESRAKEITEVVDLISDISDQTNLLALNAAIEAARAGEHGRGFAVVADEVRKLAERTQKATAEIKTTVQVLQQESREMSESSESMRVVMEEFHEMIVKFSQSMTELRDSNTESEKLIQQIDGRIFMNLVMIDHVLFKTNAYASFSAGKVVSGSTDQHSCRFTKWYETEGKKLYGHTQSYKLALEPHEIIHNKIKESLECLKNNNLDECIEKKEKILSDFQQMEEASEKLFRLTEAMVEEA</sequence>
<dbReference type="AlphaFoldDB" id="A0A7M3V9I7"/>
<protein>
    <recommendedName>
        <fullName evidence="9">Chemotaxis protein</fullName>
    </recommendedName>
</protein>
<gene>
    <name evidence="7" type="ORF">FJR03_01135</name>
</gene>
<dbReference type="PROSITE" id="PS50111">
    <property type="entry name" value="CHEMOTAXIS_TRANSDUC_2"/>
    <property type="match status" value="1"/>
</dbReference>
<dbReference type="GO" id="GO:0007165">
    <property type="term" value="P:signal transduction"/>
    <property type="evidence" value="ECO:0007669"/>
    <property type="project" value="UniProtKB-KW"/>
</dbReference>
<evidence type="ECO:0000313" key="8">
    <source>
        <dbReference type="Proteomes" id="UP000593910"/>
    </source>
</evidence>
<dbReference type="GO" id="GO:0006935">
    <property type="term" value="P:chemotaxis"/>
    <property type="evidence" value="ECO:0007669"/>
    <property type="project" value="InterPro"/>
</dbReference>
<organism evidence="7 8">
    <name type="scientific">Sulfurimonas marina</name>
    <dbReference type="NCBI Taxonomy" id="2590551"/>
    <lineage>
        <taxon>Bacteria</taxon>
        <taxon>Pseudomonadati</taxon>
        <taxon>Campylobacterota</taxon>
        <taxon>Epsilonproteobacteria</taxon>
        <taxon>Campylobacterales</taxon>
        <taxon>Sulfurimonadaceae</taxon>
        <taxon>Sulfurimonas</taxon>
    </lineage>
</organism>
<dbReference type="EMBL" id="CP041165">
    <property type="protein sequence ID" value="QOP40420.1"/>
    <property type="molecule type" value="Genomic_DNA"/>
</dbReference>
<proteinExistence type="inferred from homology"/>
<keyword evidence="4" id="KW-0472">Membrane</keyword>
<dbReference type="PANTHER" id="PTHR32089">
    <property type="entry name" value="METHYL-ACCEPTING CHEMOTAXIS PROTEIN MCPB"/>
    <property type="match status" value="1"/>
</dbReference>
<keyword evidence="4" id="KW-1133">Transmembrane helix</keyword>
<dbReference type="InterPro" id="IPR025991">
    <property type="entry name" value="Chemoreceptor_zinc-bind_dom"/>
</dbReference>
<dbReference type="SUPFAM" id="SSF58104">
    <property type="entry name" value="Methyl-accepting chemotaxis protein (MCP) signaling domain"/>
    <property type="match status" value="1"/>
</dbReference>
<evidence type="ECO:0000256" key="1">
    <source>
        <dbReference type="ARBA" id="ARBA00023224"/>
    </source>
</evidence>
<dbReference type="InterPro" id="IPR004090">
    <property type="entry name" value="Chemotax_Me-accpt_rcpt"/>
</dbReference>
<dbReference type="InterPro" id="IPR003660">
    <property type="entry name" value="HAMP_dom"/>
</dbReference>
<name>A0A7M3V9I7_9BACT</name>
<reference evidence="7 8" key="1">
    <citation type="submission" date="2019-06" db="EMBL/GenBank/DDBJ databases">
        <title>Sulfurimonas gotlandica sp. nov., a chemoautotrophic and psychrotolerant epsilonproteobacterium isolated from a pelagic redoxcline, and an emended description of the genus Sulfurimonas.</title>
        <authorList>
            <person name="Wang S."/>
            <person name="Jiang L."/>
            <person name="Shao Z."/>
        </authorList>
    </citation>
    <scope>NUCLEOTIDE SEQUENCE [LARGE SCALE GENOMIC DNA]</scope>
    <source>
        <strain evidence="7 8">B2</strain>
    </source>
</reference>
<feature type="transmembrane region" description="Helical" evidence="4">
    <location>
        <begin position="41"/>
        <end position="61"/>
    </location>
</feature>
<dbReference type="SMART" id="SM00283">
    <property type="entry name" value="MA"/>
    <property type="match status" value="1"/>
</dbReference>
<keyword evidence="1 3" id="KW-0807">Transducer</keyword>
<evidence type="ECO:0008006" key="9">
    <source>
        <dbReference type="Google" id="ProtNLM"/>
    </source>
</evidence>
<dbReference type="GO" id="GO:0016020">
    <property type="term" value="C:membrane"/>
    <property type="evidence" value="ECO:0007669"/>
    <property type="project" value="InterPro"/>
</dbReference>
<dbReference type="Pfam" id="PF00015">
    <property type="entry name" value="MCPsignal"/>
    <property type="match status" value="1"/>
</dbReference>
<evidence type="ECO:0000259" key="5">
    <source>
        <dbReference type="PROSITE" id="PS50111"/>
    </source>
</evidence>
<dbReference type="Proteomes" id="UP000593910">
    <property type="component" value="Chromosome"/>
</dbReference>
<evidence type="ECO:0000313" key="7">
    <source>
        <dbReference type="EMBL" id="QOP40420.1"/>
    </source>
</evidence>
<dbReference type="PANTHER" id="PTHR32089:SF112">
    <property type="entry name" value="LYSOZYME-LIKE PROTEIN-RELATED"/>
    <property type="match status" value="1"/>
</dbReference>
<accession>A0A7M3V9I7</accession>
<evidence type="ECO:0000256" key="4">
    <source>
        <dbReference type="SAM" id="Phobius"/>
    </source>
</evidence>
<evidence type="ECO:0000256" key="3">
    <source>
        <dbReference type="PROSITE-ProRule" id="PRU00284"/>
    </source>
</evidence>
<evidence type="ECO:0000259" key="6">
    <source>
        <dbReference type="PROSITE" id="PS50885"/>
    </source>
</evidence>
<keyword evidence="4" id="KW-0812">Transmembrane</keyword>
<keyword evidence="8" id="KW-1185">Reference proteome</keyword>
<feature type="domain" description="HAMP" evidence="6">
    <location>
        <begin position="74"/>
        <end position="115"/>
    </location>
</feature>